<dbReference type="HAMAP" id="MF_00128">
    <property type="entry name" value="NrdI"/>
    <property type="match status" value="1"/>
</dbReference>
<dbReference type="SUPFAM" id="SSF52218">
    <property type="entry name" value="Flavoproteins"/>
    <property type="match status" value="1"/>
</dbReference>
<accession>A0A142NP37</accession>
<evidence type="ECO:0000313" key="7">
    <source>
        <dbReference type="Proteomes" id="UP000031488"/>
    </source>
</evidence>
<sequence>MLLVYFSANSEYTHRFVAKLHHPAVRLPTLTKEPTLRVDEPFVLVTPTYGAGRNRGAVPKQVIKFLNVEENRRHLLGVIGAGNTNFGEDFCRAAFKVAEKCQVPLMYRVELLGTQEDVDAVNQGLDKLCASSLKTAM</sequence>
<evidence type="ECO:0000313" key="5">
    <source>
        <dbReference type="EMBL" id="AMT94534.1"/>
    </source>
</evidence>
<dbReference type="InterPro" id="IPR004465">
    <property type="entry name" value="RNR_NrdI"/>
</dbReference>
<dbReference type="PANTHER" id="PTHR37297">
    <property type="entry name" value="PROTEIN NRDI"/>
    <property type="match status" value="1"/>
</dbReference>
<evidence type="ECO:0000256" key="3">
    <source>
        <dbReference type="ARBA" id="ARBA00020129"/>
    </source>
</evidence>
<dbReference type="RefSeq" id="WP_039209767.1">
    <property type="nucleotide sequence ID" value="NZ_CP014869.1"/>
</dbReference>
<reference evidence="8" key="2">
    <citation type="submission" date="2016-03" db="EMBL/GenBank/DDBJ databases">
        <authorList>
            <person name="Ploux O."/>
        </authorList>
    </citation>
    <scope>NUCLEOTIDE SEQUENCE [LARGE SCALE GENOMIC DNA]</scope>
    <source>
        <strain evidence="8">BS258</strain>
    </source>
</reference>
<proteinExistence type="inferred from homology"/>
<keyword evidence="7" id="KW-1185">Reference proteome</keyword>
<evidence type="ECO:0000256" key="2">
    <source>
        <dbReference type="ARBA" id="ARBA00009942"/>
    </source>
</evidence>
<dbReference type="Proteomes" id="UP000075950">
    <property type="component" value="Chromosome"/>
</dbReference>
<dbReference type="PANTHER" id="PTHR37297:SF1">
    <property type="entry name" value="PROTEIN NRDI"/>
    <property type="match status" value="1"/>
</dbReference>
<dbReference type="EMBL" id="JTJZ01000019">
    <property type="protein sequence ID" value="KHS52362.1"/>
    <property type="molecule type" value="Genomic_DNA"/>
</dbReference>
<dbReference type="OrthoDB" id="350535at2"/>
<dbReference type="KEGG" id="bly:A2T55_12805"/>
<dbReference type="PIRSF" id="PIRSF005087">
    <property type="entry name" value="NrdI"/>
    <property type="match status" value="1"/>
</dbReference>
<reference evidence="6 7" key="1">
    <citation type="submission" date="2014-11" db="EMBL/GenBank/DDBJ databases">
        <title>Draft Genome Sequence of Brevibacterium linens AE038-8.</title>
        <authorList>
            <person name="Maizel D."/>
            <person name="Utturkar S.M."/>
            <person name="Brown S.D."/>
            <person name="Ferrero M."/>
            <person name="Rosen B.P."/>
        </authorList>
    </citation>
    <scope>NUCLEOTIDE SEQUENCE [LARGE SCALE GENOMIC DNA]</scope>
    <source>
        <strain evidence="6 7">AE038-8</strain>
    </source>
</reference>
<dbReference type="AlphaFoldDB" id="A0A0B9A0Q7"/>
<accession>A0A0B9A0Q7</accession>
<dbReference type="NCBIfam" id="TIGR00333">
    <property type="entry name" value="nrdI"/>
    <property type="match status" value="1"/>
</dbReference>
<protein>
    <recommendedName>
        <fullName evidence="3 4">Protein NrdI</fullName>
    </recommendedName>
</protein>
<gene>
    <name evidence="4" type="primary">nrdI</name>
    <name evidence="5" type="ORF">A2T55_12805</name>
    <name evidence="6" type="ORF">AE0388_2012</name>
</gene>
<name>A0A0B9A0Q7_BRELN</name>
<evidence type="ECO:0000256" key="4">
    <source>
        <dbReference type="HAMAP-Rule" id="MF_00128"/>
    </source>
</evidence>
<dbReference type="Gene3D" id="3.40.50.360">
    <property type="match status" value="1"/>
</dbReference>
<comment type="similarity">
    <text evidence="2 4">Belongs to the NrdI family.</text>
</comment>
<evidence type="ECO:0000313" key="8">
    <source>
        <dbReference type="Proteomes" id="UP000075950"/>
    </source>
</evidence>
<dbReference type="InterPro" id="IPR029039">
    <property type="entry name" value="Flavoprotein-like_sf"/>
</dbReference>
<dbReference type="Pfam" id="PF07972">
    <property type="entry name" value="Flavodoxin_NdrI"/>
    <property type="match status" value="1"/>
</dbReference>
<evidence type="ECO:0000256" key="1">
    <source>
        <dbReference type="ARBA" id="ARBA00003999"/>
    </source>
</evidence>
<dbReference type="STRING" id="1703.BLSMQ_2870"/>
<reference evidence="5" key="3">
    <citation type="submission" date="2016-03" db="EMBL/GenBank/DDBJ databases">
        <authorList>
            <person name="Zhu Y."/>
            <person name="Sun C."/>
        </authorList>
    </citation>
    <scope>NUCLEOTIDE SEQUENCE</scope>
    <source>
        <strain evidence="5">BS258</strain>
    </source>
</reference>
<dbReference type="EMBL" id="CP014869">
    <property type="protein sequence ID" value="AMT94534.1"/>
    <property type="molecule type" value="Genomic_DNA"/>
</dbReference>
<organism evidence="6 7">
    <name type="scientific">Brevibacterium linens</name>
    <dbReference type="NCBI Taxonomy" id="1703"/>
    <lineage>
        <taxon>Bacteria</taxon>
        <taxon>Bacillati</taxon>
        <taxon>Actinomycetota</taxon>
        <taxon>Actinomycetes</taxon>
        <taxon>Micrococcales</taxon>
        <taxon>Brevibacteriaceae</taxon>
        <taxon>Brevibacterium</taxon>
    </lineage>
</organism>
<comment type="function">
    <text evidence="1 4">Probably involved in ribonucleotide reductase function.</text>
</comment>
<evidence type="ECO:0000313" key="6">
    <source>
        <dbReference type="EMBL" id="KHS52362.1"/>
    </source>
</evidence>
<dbReference type="InterPro" id="IPR020852">
    <property type="entry name" value="RNR_Ib_NrdI_bac"/>
</dbReference>
<dbReference type="PATRIC" id="fig|1703.6.peg.1903"/>
<dbReference type="GO" id="GO:0010181">
    <property type="term" value="F:FMN binding"/>
    <property type="evidence" value="ECO:0007669"/>
    <property type="project" value="InterPro"/>
</dbReference>
<dbReference type="Proteomes" id="UP000031488">
    <property type="component" value="Unassembled WGS sequence"/>
</dbReference>